<dbReference type="SUPFAM" id="SSF50729">
    <property type="entry name" value="PH domain-like"/>
    <property type="match status" value="1"/>
</dbReference>
<comment type="caution">
    <text evidence="3">The sequence shown here is derived from an EMBL/GenBank/DDBJ whole genome shotgun (WGS) entry which is preliminary data.</text>
</comment>
<keyword evidence="4" id="KW-1185">Reference proteome</keyword>
<dbReference type="AlphaFoldDB" id="A0A8X6G9I7"/>
<dbReference type="SMART" id="SM00233">
    <property type="entry name" value="PH"/>
    <property type="match status" value="1"/>
</dbReference>
<dbReference type="InterPro" id="IPR001849">
    <property type="entry name" value="PH_domain"/>
</dbReference>
<feature type="region of interest" description="Disordered" evidence="1">
    <location>
        <begin position="213"/>
        <end position="234"/>
    </location>
</feature>
<reference evidence="3" key="1">
    <citation type="submission" date="2020-07" db="EMBL/GenBank/DDBJ databases">
        <title>Multicomponent nature underlies the extraordinary mechanical properties of spider dragline silk.</title>
        <authorList>
            <person name="Kono N."/>
            <person name="Nakamura H."/>
            <person name="Mori M."/>
            <person name="Yoshida Y."/>
            <person name="Ohtoshi R."/>
            <person name="Malay A.D."/>
            <person name="Moran D.A.P."/>
            <person name="Tomita M."/>
            <person name="Numata K."/>
            <person name="Arakawa K."/>
        </authorList>
    </citation>
    <scope>NUCLEOTIDE SEQUENCE</scope>
</reference>
<evidence type="ECO:0000256" key="1">
    <source>
        <dbReference type="SAM" id="MobiDB-lite"/>
    </source>
</evidence>
<gene>
    <name evidence="3" type="primary">AVEN_84993_1</name>
    <name evidence="3" type="ORF">TNCT_72534</name>
</gene>
<feature type="domain" description="PH" evidence="2">
    <location>
        <begin position="43"/>
        <end position="144"/>
    </location>
</feature>
<dbReference type="PROSITE" id="PS50003">
    <property type="entry name" value="PH_DOMAIN"/>
    <property type="match status" value="1"/>
</dbReference>
<dbReference type="InterPro" id="IPR011993">
    <property type="entry name" value="PH-like_dom_sf"/>
</dbReference>
<sequence>MIHFALKCTGWKERKSTDLKNAETLANGSWGTWKVGSYLMAARRVIAGYLVLKPAGALSRLKGRKRLWFVLDESKCRLLYYKSEVEARSKDPLGAIEIRGAAISLALEEDNQFVVHSNGREHALVAEDHESMMLWILALQARQDKPIPEPSVEASTSSKRKQQQPPSHTSNNAQPNLHTVAASVKSKVLQRTHSLQLHPERRHDALRRMHSLWTTTSQDTDPIPNGKGKNSSFY</sequence>
<evidence type="ECO:0000313" key="3">
    <source>
        <dbReference type="EMBL" id="GFQ77503.1"/>
    </source>
</evidence>
<evidence type="ECO:0000313" key="4">
    <source>
        <dbReference type="Proteomes" id="UP000887116"/>
    </source>
</evidence>
<organism evidence="3 4">
    <name type="scientific">Trichonephila clavata</name>
    <name type="common">Joro spider</name>
    <name type="synonym">Nephila clavata</name>
    <dbReference type="NCBI Taxonomy" id="2740835"/>
    <lineage>
        <taxon>Eukaryota</taxon>
        <taxon>Metazoa</taxon>
        <taxon>Ecdysozoa</taxon>
        <taxon>Arthropoda</taxon>
        <taxon>Chelicerata</taxon>
        <taxon>Arachnida</taxon>
        <taxon>Araneae</taxon>
        <taxon>Araneomorphae</taxon>
        <taxon>Entelegynae</taxon>
        <taxon>Araneoidea</taxon>
        <taxon>Nephilidae</taxon>
        <taxon>Trichonephila</taxon>
    </lineage>
</organism>
<dbReference type="EMBL" id="BMAO01002018">
    <property type="protein sequence ID" value="GFQ77503.1"/>
    <property type="molecule type" value="Genomic_DNA"/>
</dbReference>
<feature type="region of interest" description="Disordered" evidence="1">
    <location>
        <begin position="146"/>
        <end position="176"/>
    </location>
</feature>
<feature type="compositionally biased region" description="Polar residues" evidence="1">
    <location>
        <begin position="153"/>
        <end position="176"/>
    </location>
</feature>
<dbReference type="Gene3D" id="2.30.29.30">
    <property type="entry name" value="Pleckstrin-homology domain (PH domain)/Phosphotyrosine-binding domain (PTB)"/>
    <property type="match status" value="1"/>
</dbReference>
<dbReference type="Pfam" id="PF00169">
    <property type="entry name" value="PH"/>
    <property type="match status" value="1"/>
</dbReference>
<dbReference type="Proteomes" id="UP000887116">
    <property type="component" value="Unassembled WGS sequence"/>
</dbReference>
<name>A0A8X6G9I7_TRICU</name>
<dbReference type="OrthoDB" id="6420048at2759"/>
<protein>
    <submittedName>
        <fullName evidence="3">PH domain-containing protein</fullName>
    </submittedName>
</protein>
<proteinExistence type="predicted"/>
<evidence type="ECO:0000259" key="2">
    <source>
        <dbReference type="PROSITE" id="PS50003"/>
    </source>
</evidence>
<accession>A0A8X6G9I7</accession>